<gene>
    <name evidence="1" type="ORF">SRAA_0316</name>
</gene>
<accession>A0A060NHG8</accession>
<evidence type="ECO:0000313" key="2">
    <source>
        <dbReference type="Proteomes" id="UP000067461"/>
    </source>
</evidence>
<protein>
    <submittedName>
        <fullName evidence="1">Plasmid maintenance system killer protein</fullName>
    </submittedName>
</protein>
<dbReference type="HOGENOM" id="CLU_155111_1_1_4"/>
<evidence type="ECO:0000313" key="1">
    <source>
        <dbReference type="EMBL" id="BAO80170.1"/>
    </source>
</evidence>
<dbReference type="SUPFAM" id="SSF143011">
    <property type="entry name" value="RelE-like"/>
    <property type="match status" value="1"/>
</dbReference>
<organism evidence="1 2">
    <name type="scientific">Serpentinimonas raichei</name>
    <dbReference type="NCBI Taxonomy" id="1458425"/>
    <lineage>
        <taxon>Bacteria</taxon>
        <taxon>Pseudomonadati</taxon>
        <taxon>Pseudomonadota</taxon>
        <taxon>Betaproteobacteria</taxon>
        <taxon>Burkholderiales</taxon>
        <taxon>Comamonadaceae</taxon>
        <taxon>Serpentinimonas</taxon>
    </lineage>
</organism>
<dbReference type="KEGG" id="cbaa:SRAA_0316"/>
<proteinExistence type="predicted"/>
<dbReference type="Proteomes" id="UP000067461">
    <property type="component" value="Chromosome"/>
</dbReference>
<dbReference type="OrthoDB" id="9801102at2"/>
<dbReference type="PANTHER" id="PTHR40266:SF2">
    <property type="entry name" value="TOXIN HIGB-1"/>
    <property type="match status" value="1"/>
</dbReference>
<dbReference type="RefSeq" id="WP_045530596.1">
    <property type="nucleotide sequence ID" value="NZ_AP014568.1"/>
</dbReference>
<dbReference type="Gene3D" id="3.30.2310.20">
    <property type="entry name" value="RelE-like"/>
    <property type="match status" value="1"/>
</dbReference>
<sequence length="93" mass="10726">MAIKSFKCKDTQALFEGQRIRRWVNIERPALRKLAQLDWSAALDDLKVPPGNGLEALKDDRKGQHSIRIYAQWRLCFVWSNDGATGVEIVDYH</sequence>
<dbReference type="Pfam" id="PF05015">
    <property type="entry name" value="HigB-like_toxin"/>
    <property type="match status" value="1"/>
</dbReference>
<dbReference type="AlphaFoldDB" id="A0A060NHG8"/>
<dbReference type="STRING" id="1458425.SRAA_0316"/>
<dbReference type="InterPro" id="IPR007711">
    <property type="entry name" value="HigB-1"/>
</dbReference>
<dbReference type="PANTHER" id="PTHR40266">
    <property type="entry name" value="TOXIN HIGB-1"/>
    <property type="match status" value="1"/>
</dbReference>
<dbReference type="InterPro" id="IPR035093">
    <property type="entry name" value="RelE/ParE_toxin_dom_sf"/>
</dbReference>
<dbReference type="EMBL" id="AP014568">
    <property type="protein sequence ID" value="BAO80170.1"/>
    <property type="molecule type" value="Genomic_DNA"/>
</dbReference>
<keyword evidence="2" id="KW-1185">Reference proteome</keyword>
<name>A0A060NHG8_9BURK</name>
<reference evidence="1 2" key="1">
    <citation type="journal article" date="2014" name="Nat. Commun.">
        <title>Physiological and genomic features of highly alkaliphilic hydrogen-utilizing Betaproteobacteria from a continental serpentinizing site.</title>
        <authorList>
            <person name="Suzuki S."/>
            <person name="Kuenen J.G."/>
            <person name="Schipper K."/>
            <person name="van der Velde S."/>
            <person name="Ishii S."/>
            <person name="Wu A."/>
            <person name="Sorokin D.Y."/>
            <person name="Tenney A."/>
            <person name="Meng X.Y."/>
            <person name="Morrill P.L."/>
            <person name="Kamagata Y."/>
            <person name="Muyzer G."/>
            <person name="Nealson K.H."/>
        </authorList>
    </citation>
    <scope>NUCLEOTIDE SEQUENCE [LARGE SCALE GENOMIC DNA]</scope>
    <source>
        <strain evidence="1 2">A1</strain>
    </source>
</reference>